<dbReference type="GO" id="GO:0019543">
    <property type="term" value="P:propionate catabolic process"/>
    <property type="evidence" value="ECO:0007669"/>
    <property type="project" value="TreeGrafter"/>
</dbReference>
<name>X1VQD2_9ZZZZ</name>
<feature type="non-terminal residue" evidence="2">
    <location>
        <position position="1"/>
    </location>
</feature>
<organism evidence="2">
    <name type="scientific">marine sediment metagenome</name>
    <dbReference type="NCBI Taxonomy" id="412755"/>
    <lineage>
        <taxon>unclassified sequences</taxon>
        <taxon>metagenomes</taxon>
        <taxon>ecological metagenomes</taxon>
    </lineage>
</organism>
<comment type="caution">
    <text evidence="2">The sequence shown here is derived from an EMBL/GenBank/DDBJ whole genome shotgun (WGS) entry which is preliminary data.</text>
</comment>
<gene>
    <name evidence="2" type="ORF">S12H4_52875</name>
</gene>
<dbReference type="InterPro" id="IPR018091">
    <property type="entry name" value="PEP_carboxykin_GTP_CS"/>
</dbReference>
<dbReference type="GO" id="GO:0006107">
    <property type="term" value="P:oxaloacetate metabolic process"/>
    <property type="evidence" value="ECO:0007669"/>
    <property type="project" value="TreeGrafter"/>
</dbReference>
<accession>X1VQD2</accession>
<evidence type="ECO:0000313" key="2">
    <source>
        <dbReference type="EMBL" id="GAJ11435.1"/>
    </source>
</evidence>
<dbReference type="PROSITE" id="PS00505">
    <property type="entry name" value="PEPCK_GTP"/>
    <property type="match status" value="1"/>
</dbReference>
<dbReference type="Pfam" id="PF00821">
    <property type="entry name" value="PEPCK_GTP"/>
    <property type="match status" value="1"/>
</dbReference>
<dbReference type="InterPro" id="IPR008209">
    <property type="entry name" value="PEP_carboxykinase_GTP"/>
</dbReference>
<dbReference type="GO" id="GO:0046327">
    <property type="term" value="P:glycerol biosynthetic process from pyruvate"/>
    <property type="evidence" value="ECO:0007669"/>
    <property type="project" value="TreeGrafter"/>
</dbReference>
<dbReference type="AlphaFoldDB" id="X1VQD2"/>
<dbReference type="InterPro" id="IPR035077">
    <property type="entry name" value="PEP_carboxykinase_GTP_C"/>
</dbReference>
<dbReference type="GO" id="GO:0005525">
    <property type="term" value="F:GTP binding"/>
    <property type="evidence" value="ECO:0007669"/>
    <property type="project" value="InterPro"/>
</dbReference>
<sequence>KLAMRLGINRASKENWLTEHMFISGIHGPEGRVTYFAGAFPSMCGKTSTAMIPEETIVGDDIVYIKKIKNKVYAVNVEIGIFGIIEDINPDDDPAIWKVLNEPNEIIFSNVLVTEDGNVYWKGKPGEVLEKGINHSGEWYPGKKDSEGKEIAPSHKNARFTVNLKNLDNLDINYDNPNGVEIKGIMYGGRDSDTLVPVQEAYNWDHGIITMGASIESETTAATLGKTGVR</sequence>
<proteinExistence type="predicted"/>
<dbReference type="SUPFAM" id="SSF53795">
    <property type="entry name" value="PEP carboxykinase-like"/>
    <property type="match status" value="1"/>
</dbReference>
<dbReference type="InterPro" id="IPR013035">
    <property type="entry name" value="PEP_carboxykinase_C"/>
</dbReference>
<dbReference type="GO" id="GO:0071333">
    <property type="term" value="P:cellular response to glucose stimulus"/>
    <property type="evidence" value="ECO:0007669"/>
    <property type="project" value="TreeGrafter"/>
</dbReference>
<dbReference type="PANTHER" id="PTHR11561:SF0">
    <property type="entry name" value="PHOSPHOENOLPYRUVATE CARBOXYKINASE [GTP]-RELATED"/>
    <property type="match status" value="1"/>
</dbReference>
<dbReference type="GO" id="GO:0006094">
    <property type="term" value="P:gluconeogenesis"/>
    <property type="evidence" value="ECO:0007669"/>
    <property type="project" value="InterPro"/>
</dbReference>
<feature type="domain" description="Phosphoenolpyruvate carboxykinase C-terminal P-loop" evidence="1">
    <location>
        <begin position="16"/>
        <end position="229"/>
    </location>
</feature>
<dbReference type="GO" id="GO:0004613">
    <property type="term" value="F:phosphoenolpyruvate carboxykinase (GTP) activity"/>
    <property type="evidence" value="ECO:0007669"/>
    <property type="project" value="InterPro"/>
</dbReference>
<dbReference type="GO" id="GO:0033993">
    <property type="term" value="P:response to lipid"/>
    <property type="evidence" value="ECO:0007669"/>
    <property type="project" value="TreeGrafter"/>
</dbReference>
<dbReference type="GO" id="GO:0030145">
    <property type="term" value="F:manganese ion binding"/>
    <property type="evidence" value="ECO:0007669"/>
    <property type="project" value="TreeGrafter"/>
</dbReference>
<evidence type="ECO:0000259" key="1">
    <source>
        <dbReference type="Pfam" id="PF00821"/>
    </source>
</evidence>
<dbReference type="Gene3D" id="3.90.228.20">
    <property type="match status" value="2"/>
</dbReference>
<reference evidence="2" key="1">
    <citation type="journal article" date="2014" name="Front. Microbiol.">
        <title>High frequency of phylogenetically diverse reductive dehalogenase-homologous genes in deep subseafloor sedimentary metagenomes.</title>
        <authorList>
            <person name="Kawai M."/>
            <person name="Futagami T."/>
            <person name="Toyoda A."/>
            <person name="Takaki Y."/>
            <person name="Nishi S."/>
            <person name="Hori S."/>
            <person name="Arai W."/>
            <person name="Tsubouchi T."/>
            <person name="Morono Y."/>
            <person name="Uchiyama I."/>
            <person name="Ito T."/>
            <person name="Fujiyama A."/>
            <person name="Inagaki F."/>
            <person name="Takami H."/>
        </authorList>
    </citation>
    <scope>NUCLEOTIDE SEQUENCE</scope>
    <source>
        <strain evidence="2">Expedition CK06-06</strain>
    </source>
</reference>
<dbReference type="GO" id="GO:0042594">
    <property type="term" value="P:response to starvation"/>
    <property type="evidence" value="ECO:0007669"/>
    <property type="project" value="TreeGrafter"/>
</dbReference>
<dbReference type="PANTHER" id="PTHR11561">
    <property type="entry name" value="PHOSPHOENOLPYRUVATE CARBOXYKINASE"/>
    <property type="match status" value="1"/>
</dbReference>
<dbReference type="EMBL" id="BARW01033593">
    <property type="protein sequence ID" value="GAJ11435.1"/>
    <property type="molecule type" value="Genomic_DNA"/>
</dbReference>
<protein>
    <recommendedName>
        <fullName evidence="1">Phosphoenolpyruvate carboxykinase C-terminal P-loop domain-containing protein</fullName>
    </recommendedName>
</protein>
<dbReference type="GO" id="GO:0005829">
    <property type="term" value="C:cytosol"/>
    <property type="evidence" value="ECO:0007669"/>
    <property type="project" value="TreeGrafter"/>
</dbReference>